<feature type="domain" description="F-box" evidence="1">
    <location>
        <begin position="12"/>
        <end position="53"/>
    </location>
</feature>
<keyword evidence="3" id="KW-1185">Reference proteome</keyword>
<organism evidence="2 3">
    <name type="scientific">Favolaschia claudopus</name>
    <dbReference type="NCBI Taxonomy" id="2862362"/>
    <lineage>
        <taxon>Eukaryota</taxon>
        <taxon>Fungi</taxon>
        <taxon>Dikarya</taxon>
        <taxon>Basidiomycota</taxon>
        <taxon>Agaricomycotina</taxon>
        <taxon>Agaricomycetes</taxon>
        <taxon>Agaricomycetidae</taxon>
        <taxon>Agaricales</taxon>
        <taxon>Marasmiineae</taxon>
        <taxon>Mycenaceae</taxon>
        <taxon>Favolaschia</taxon>
    </lineage>
</organism>
<reference evidence="2 3" key="1">
    <citation type="journal article" date="2024" name="J Genomics">
        <title>Draft genome sequencing and assembly of Favolaschia claudopus CIRM-BRFM 2984 isolated from oak limbs.</title>
        <authorList>
            <person name="Navarro D."/>
            <person name="Drula E."/>
            <person name="Chaduli D."/>
            <person name="Cazenave R."/>
            <person name="Ahrendt S."/>
            <person name="Wang J."/>
            <person name="Lipzen A."/>
            <person name="Daum C."/>
            <person name="Barry K."/>
            <person name="Grigoriev I.V."/>
            <person name="Favel A."/>
            <person name="Rosso M.N."/>
            <person name="Martin F."/>
        </authorList>
    </citation>
    <scope>NUCLEOTIDE SEQUENCE [LARGE SCALE GENOMIC DNA]</scope>
    <source>
        <strain evidence="2 3">CIRM-BRFM 2984</strain>
    </source>
</reference>
<dbReference type="AlphaFoldDB" id="A0AAW0CJ85"/>
<dbReference type="Proteomes" id="UP001362999">
    <property type="component" value="Unassembled WGS sequence"/>
</dbReference>
<sequence>MSTAQDSVLLTPELLELILCHLPIRHLLVTAPLVCKYWRDLTLTPALQRALFFEPDNSTSPSIRNPLLEELFPPFFATLEDSSASNWFWPGSAKRIMAMPWSHAPQAFKRKEASWRRMLVVQPPARSIVVTEYRHARGGNFERDAVLKDLLPVRMGFLYDLTVPFVDRVASSFRIRSLAPELGGDLALDVSYTAQCCTRSNREIDSKFDSEAREQVPVEFGQFVREGTKDAIF</sequence>
<dbReference type="InterPro" id="IPR036047">
    <property type="entry name" value="F-box-like_dom_sf"/>
</dbReference>
<dbReference type="InterPro" id="IPR001810">
    <property type="entry name" value="F-box_dom"/>
</dbReference>
<evidence type="ECO:0000313" key="2">
    <source>
        <dbReference type="EMBL" id="KAK7038325.1"/>
    </source>
</evidence>
<dbReference type="Gene3D" id="1.20.1280.50">
    <property type="match status" value="1"/>
</dbReference>
<evidence type="ECO:0000259" key="1">
    <source>
        <dbReference type="Pfam" id="PF12937"/>
    </source>
</evidence>
<protein>
    <submittedName>
        <fullName evidence="2">F-box domain protein</fullName>
    </submittedName>
</protein>
<gene>
    <name evidence="2" type="ORF">R3P38DRAFT_543139</name>
</gene>
<dbReference type="EMBL" id="JAWWNJ010000017">
    <property type="protein sequence ID" value="KAK7038325.1"/>
    <property type="molecule type" value="Genomic_DNA"/>
</dbReference>
<name>A0AAW0CJ85_9AGAR</name>
<dbReference type="Pfam" id="PF12937">
    <property type="entry name" value="F-box-like"/>
    <property type="match status" value="1"/>
</dbReference>
<proteinExistence type="predicted"/>
<evidence type="ECO:0000313" key="3">
    <source>
        <dbReference type="Proteomes" id="UP001362999"/>
    </source>
</evidence>
<accession>A0AAW0CJ85</accession>
<dbReference type="SUPFAM" id="SSF81383">
    <property type="entry name" value="F-box domain"/>
    <property type="match status" value="1"/>
</dbReference>
<comment type="caution">
    <text evidence="2">The sequence shown here is derived from an EMBL/GenBank/DDBJ whole genome shotgun (WGS) entry which is preliminary data.</text>
</comment>